<evidence type="ECO:0000313" key="2">
    <source>
        <dbReference type="EMBL" id="TCL09196.1"/>
    </source>
</evidence>
<comment type="caution">
    <text evidence="2">The sequence shown here is derived from an EMBL/GenBank/DDBJ whole genome shotgun (WGS) entry which is preliminary data.</text>
</comment>
<feature type="transmembrane region" description="Helical" evidence="1">
    <location>
        <begin position="26"/>
        <end position="48"/>
    </location>
</feature>
<accession>A0A4R1NLF5</accession>
<dbReference type="EMBL" id="SMGR01000001">
    <property type="protein sequence ID" value="TCL09196.1"/>
    <property type="molecule type" value="Genomic_DNA"/>
</dbReference>
<organism evidence="2 3">
    <name type="scientific">Shimia isoporae</name>
    <dbReference type="NCBI Taxonomy" id="647720"/>
    <lineage>
        <taxon>Bacteria</taxon>
        <taxon>Pseudomonadati</taxon>
        <taxon>Pseudomonadota</taxon>
        <taxon>Alphaproteobacteria</taxon>
        <taxon>Rhodobacterales</taxon>
        <taxon>Roseobacteraceae</taxon>
    </lineage>
</organism>
<dbReference type="RefSeq" id="WP_132859254.1">
    <property type="nucleotide sequence ID" value="NZ_SMGR01000001.1"/>
</dbReference>
<keyword evidence="1" id="KW-1133">Transmembrane helix</keyword>
<evidence type="ECO:0000313" key="3">
    <source>
        <dbReference type="Proteomes" id="UP000295673"/>
    </source>
</evidence>
<protein>
    <submittedName>
        <fullName evidence="2">Uncharacterized protein</fullName>
    </submittedName>
</protein>
<gene>
    <name evidence="2" type="ORF">BXY66_1241</name>
</gene>
<keyword evidence="1" id="KW-0812">Transmembrane</keyword>
<dbReference type="OrthoDB" id="6228405at2"/>
<feature type="transmembrane region" description="Helical" evidence="1">
    <location>
        <begin position="69"/>
        <end position="94"/>
    </location>
</feature>
<keyword evidence="1" id="KW-0472">Membrane</keyword>
<dbReference type="AlphaFoldDB" id="A0A4R1NLF5"/>
<sequence>METNISVEAMAHMPFWVTGPDQTDGFMWVVGFVLVAALLGFGALYFTIQSIPDRMATGMHKVQIQLVSVLGLISLFTLNNAFWIAAILIAAVPIHEIFPGARLTDIGAGETGAKPGVEDGHD</sequence>
<reference evidence="2 3" key="1">
    <citation type="submission" date="2019-03" db="EMBL/GenBank/DDBJ databases">
        <title>Genomic Encyclopedia of Archaeal and Bacterial Type Strains, Phase II (KMG-II): from individual species to whole genera.</title>
        <authorList>
            <person name="Goeker M."/>
        </authorList>
    </citation>
    <scope>NUCLEOTIDE SEQUENCE [LARGE SCALE GENOMIC DNA]</scope>
    <source>
        <strain evidence="2 3">DSM 26433</strain>
    </source>
</reference>
<dbReference type="Proteomes" id="UP000295673">
    <property type="component" value="Unassembled WGS sequence"/>
</dbReference>
<evidence type="ECO:0000256" key="1">
    <source>
        <dbReference type="SAM" id="Phobius"/>
    </source>
</evidence>
<keyword evidence="3" id="KW-1185">Reference proteome</keyword>
<name>A0A4R1NLF5_9RHOB</name>
<proteinExistence type="predicted"/>